<sequence length="859" mass="98085">MSKVIYEGWMVRYGRRKIGRSFIHMRYFVLEPTLLAYYKKKPEDNQVPIKTLLIDGNCRVEDRGLKTQHGHMVYVLSVYNKKDKYNRITMAAFNIQEQLMWKGKIEFVIDQHQESQVPNGNKYASFEYKSGMDNGRTASSSDCEIQFIAQEDEDDSHTNMLRRTTIGNGPPASVFDWTQEFDSDLTNQNANNQAFSRKHWRLLQCQNGLRIFEELLEVEYLPRSCSRAMKAVGVVEASCEEIFELIMSMDAKRWDCSFQHGSLVEEVDGHTAILYHRLQLDWFPIFVWPRDLCYVRYWRRNDDGSYVVLFRSRVHEKCDPQPGYVRAHIESGGFIISPLKPCNEKPRTQVQHLMQIDLKGWGVGYVSSFQQHCLLQMLNSVAGELLLLQFFSLKSSIVNTREEIGIEEGRKGQRSGVRREDMKERKKNCMKAEVSNPHSRLRELFSQTDERGAPPRIAVMANMASASAPSKKNVKLPESSVHPTPPLDQINAASRHSVMDEDTDDDEEFPIAEEEQEAFRAKHENDAKRTALEEEPVDQIDLSCFSGNLRRDDRDNARDCWRISDGNNFRVRSRRFCFDKSKVPAGKHLMDLVAVDWFKDTKRMDHVARRQGCAAQVASEKGLFSVVFNLQVPGSTHYSMVFYFVTKELVPGSLLQRFVDGDDEFRNSRFKLIPSVPKIRLSQNDRVAFCNESCRVHGLCGRVLEAPRAYWEKQLIATISVVDVDIGSSTVANGVLGLVIGVITTLVVDMAFLVQAQLQLVNSVIFGIRAEIIYYSWCSAPSLSIQVEEKVVAKNMRDGSIALNSCSDDMFVIYSRALRFMHIGANTTEELPERLIGAVRVSHIELSSAIVPKLDPDPS</sequence>
<dbReference type="EMBL" id="JAAWWB010000001">
    <property type="protein sequence ID" value="KAG6791945.1"/>
    <property type="molecule type" value="Genomic_DNA"/>
</dbReference>
<evidence type="ECO:0000259" key="3">
    <source>
        <dbReference type="PROSITE" id="PS50848"/>
    </source>
</evidence>
<dbReference type="PANTHER" id="PTHR12136:SF100">
    <property type="entry name" value="PROTEIN ENHANCED DISEASE RESISTANCE 2-LIKE"/>
    <property type="match status" value="1"/>
</dbReference>
<dbReference type="PANTHER" id="PTHR12136">
    <property type="entry name" value="ENHANCED DISEASE RESISTANCE-RELATED"/>
    <property type="match status" value="1"/>
</dbReference>
<accession>A0A8X8DHA3</accession>
<keyword evidence="5" id="KW-1185">Reference proteome</keyword>
<dbReference type="InterPro" id="IPR002913">
    <property type="entry name" value="START_lipid-bd_dom"/>
</dbReference>
<dbReference type="OrthoDB" id="9970435at2759"/>
<feature type="region of interest" description="Disordered" evidence="1">
    <location>
        <begin position="409"/>
        <end position="437"/>
    </location>
</feature>
<reference evidence="4" key="1">
    <citation type="journal article" date="2020" name="bioRxiv">
        <title>Hybrid origin of Populus tomentosa Carr. identified through genome sequencing and phylogenomic analysis.</title>
        <authorList>
            <person name="An X."/>
            <person name="Gao K."/>
            <person name="Chen Z."/>
            <person name="Li J."/>
            <person name="Yang X."/>
            <person name="Yang X."/>
            <person name="Zhou J."/>
            <person name="Guo T."/>
            <person name="Zhao T."/>
            <person name="Huang S."/>
            <person name="Miao D."/>
            <person name="Khan W.U."/>
            <person name="Rao P."/>
            <person name="Ye M."/>
            <person name="Lei B."/>
            <person name="Liao W."/>
            <person name="Wang J."/>
            <person name="Ji L."/>
            <person name="Li Y."/>
            <person name="Guo B."/>
            <person name="Mustafa N.S."/>
            <person name="Li S."/>
            <person name="Yun Q."/>
            <person name="Keller S.R."/>
            <person name="Mao J."/>
            <person name="Zhang R."/>
            <person name="Strauss S.H."/>
        </authorList>
    </citation>
    <scope>NUCLEOTIDE SEQUENCE</scope>
    <source>
        <strain evidence="4">GM15</strain>
        <tissue evidence="4">Leaf</tissue>
    </source>
</reference>
<dbReference type="Pfam" id="PF07059">
    <property type="entry name" value="EDR2_C"/>
    <property type="match status" value="1"/>
</dbReference>
<feature type="domain" description="PH" evidence="2">
    <location>
        <begin position="3"/>
        <end position="110"/>
    </location>
</feature>
<feature type="domain" description="START" evidence="3">
    <location>
        <begin position="200"/>
        <end position="360"/>
    </location>
</feature>
<proteinExistence type="predicted"/>
<evidence type="ECO:0000313" key="5">
    <source>
        <dbReference type="Proteomes" id="UP000886885"/>
    </source>
</evidence>
<dbReference type="CDD" id="cd00177">
    <property type="entry name" value="START"/>
    <property type="match status" value="1"/>
</dbReference>
<name>A0A8X8DHA3_POPTO</name>
<dbReference type="Proteomes" id="UP000886885">
    <property type="component" value="Chromosome 1A"/>
</dbReference>
<dbReference type="InterPro" id="IPR009769">
    <property type="entry name" value="EDR2_C"/>
</dbReference>
<protein>
    <submittedName>
        <fullName evidence="4">Uncharacterized protein</fullName>
    </submittedName>
</protein>
<evidence type="ECO:0000256" key="1">
    <source>
        <dbReference type="SAM" id="MobiDB-lite"/>
    </source>
</evidence>
<dbReference type="Pfam" id="PF01852">
    <property type="entry name" value="START"/>
    <property type="match status" value="1"/>
</dbReference>
<feature type="compositionally biased region" description="Basic and acidic residues" evidence="1">
    <location>
        <begin position="409"/>
        <end position="424"/>
    </location>
</feature>
<organism evidence="4 5">
    <name type="scientific">Populus tomentosa</name>
    <name type="common">Chinese white poplar</name>
    <dbReference type="NCBI Taxonomy" id="118781"/>
    <lineage>
        <taxon>Eukaryota</taxon>
        <taxon>Viridiplantae</taxon>
        <taxon>Streptophyta</taxon>
        <taxon>Embryophyta</taxon>
        <taxon>Tracheophyta</taxon>
        <taxon>Spermatophyta</taxon>
        <taxon>Magnoliopsida</taxon>
        <taxon>eudicotyledons</taxon>
        <taxon>Gunneridae</taxon>
        <taxon>Pentapetalae</taxon>
        <taxon>rosids</taxon>
        <taxon>fabids</taxon>
        <taxon>Malpighiales</taxon>
        <taxon>Salicaceae</taxon>
        <taxon>Saliceae</taxon>
        <taxon>Populus</taxon>
    </lineage>
</organism>
<feature type="region of interest" description="Disordered" evidence="1">
    <location>
        <begin position="468"/>
        <end position="507"/>
    </location>
</feature>
<dbReference type="PROSITE" id="PS50848">
    <property type="entry name" value="START"/>
    <property type="match status" value="1"/>
</dbReference>
<comment type="caution">
    <text evidence="4">The sequence shown here is derived from an EMBL/GenBank/DDBJ whole genome shotgun (WGS) entry which is preliminary data.</text>
</comment>
<evidence type="ECO:0000259" key="2">
    <source>
        <dbReference type="PROSITE" id="PS50003"/>
    </source>
</evidence>
<dbReference type="InterPro" id="IPR045096">
    <property type="entry name" value="EDR2-like"/>
</dbReference>
<gene>
    <name evidence="4" type="ORF">POTOM_001080</name>
</gene>
<dbReference type="SMART" id="SM00234">
    <property type="entry name" value="START"/>
    <property type="match status" value="1"/>
</dbReference>
<dbReference type="AlphaFoldDB" id="A0A8X8DHA3"/>
<evidence type="ECO:0000313" key="4">
    <source>
        <dbReference type="EMBL" id="KAG6791945.1"/>
    </source>
</evidence>
<dbReference type="SMART" id="SM00233">
    <property type="entry name" value="PH"/>
    <property type="match status" value="1"/>
</dbReference>
<dbReference type="InterPro" id="IPR001849">
    <property type="entry name" value="PH_domain"/>
</dbReference>
<dbReference type="PROSITE" id="PS50003">
    <property type="entry name" value="PH_DOMAIN"/>
    <property type="match status" value="1"/>
</dbReference>
<dbReference type="GO" id="GO:0008289">
    <property type="term" value="F:lipid binding"/>
    <property type="evidence" value="ECO:0007669"/>
    <property type="project" value="InterPro"/>
</dbReference>